<dbReference type="GO" id="GO:0003700">
    <property type="term" value="F:DNA-binding transcription factor activity"/>
    <property type="evidence" value="ECO:0007669"/>
    <property type="project" value="InterPro"/>
</dbReference>
<keyword evidence="2" id="KW-0805">Transcription regulation</keyword>
<evidence type="ECO:0000313" key="7">
    <source>
        <dbReference type="Proteomes" id="UP000000374"/>
    </source>
</evidence>
<dbReference type="KEGG" id="vei:Veis_2060"/>
<dbReference type="Gene3D" id="3.40.190.290">
    <property type="match status" value="1"/>
</dbReference>
<evidence type="ECO:0000256" key="3">
    <source>
        <dbReference type="ARBA" id="ARBA00023125"/>
    </source>
</evidence>
<keyword evidence="3" id="KW-0238">DNA-binding</keyword>
<dbReference type="PANTHER" id="PTHR30126:SF98">
    <property type="entry name" value="HTH-TYPE TRANSCRIPTIONAL ACTIVATOR BAUR"/>
    <property type="match status" value="1"/>
</dbReference>
<dbReference type="OrthoDB" id="8587655at2"/>
<sequence>MAPQFADLDLRLIRVFLAIVDAGGLSAAQRTLNVGQPTLSSQLATLETRLGFSLCARGRGGFQLTPKGERFTPIARRLIDTLSDFSAQAHHLERQLVGSLNIGLIGYAPIEQNRRIAQAIARFRQRDEAVRFVIIVRSPSHLEEQLVSGQIQVAVGYFWRHMPTLEYTPLFSERQLAYCGREHPLFDRAGQLMPDELSGCDWVWRSYPLPEAQQWLPALQITAVTDNMEATAVLVLSGRHLGYLPEHFAASYVEAGLLAPVNPAVMYYDVQFHMVSRRRERLNDITLAFLEDLGQAHPLAQGGRSKPGT</sequence>
<dbReference type="eggNOG" id="COG0583">
    <property type="taxonomic scope" value="Bacteria"/>
</dbReference>
<dbReference type="HOGENOM" id="CLU_039613_0_0_4"/>
<dbReference type="Proteomes" id="UP000000374">
    <property type="component" value="Chromosome"/>
</dbReference>
<evidence type="ECO:0000256" key="4">
    <source>
        <dbReference type="ARBA" id="ARBA00023163"/>
    </source>
</evidence>
<keyword evidence="4" id="KW-0804">Transcription</keyword>
<feature type="domain" description="HTH lysR-type" evidence="5">
    <location>
        <begin position="8"/>
        <end position="65"/>
    </location>
</feature>
<organism evidence="6 7">
    <name type="scientific">Verminephrobacter eiseniae (strain EF01-2)</name>
    <dbReference type="NCBI Taxonomy" id="391735"/>
    <lineage>
        <taxon>Bacteria</taxon>
        <taxon>Pseudomonadati</taxon>
        <taxon>Pseudomonadota</taxon>
        <taxon>Betaproteobacteria</taxon>
        <taxon>Burkholderiales</taxon>
        <taxon>Comamonadaceae</taxon>
        <taxon>Verminephrobacter</taxon>
    </lineage>
</organism>
<dbReference type="AlphaFoldDB" id="A1WJK3"/>
<dbReference type="SUPFAM" id="SSF53850">
    <property type="entry name" value="Periplasmic binding protein-like II"/>
    <property type="match status" value="1"/>
</dbReference>
<accession>A1WJK3</accession>
<evidence type="ECO:0000313" key="6">
    <source>
        <dbReference type="EMBL" id="ABM57810.1"/>
    </source>
</evidence>
<dbReference type="GO" id="GO:0000976">
    <property type="term" value="F:transcription cis-regulatory region binding"/>
    <property type="evidence" value="ECO:0007669"/>
    <property type="project" value="TreeGrafter"/>
</dbReference>
<dbReference type="InterPro" id="IPR000847">
    <property type="entry name" value="LysR_HTH_N"/>
</dbReference>
<dbReference type="GeneID" id="76460636"/>
<dbReference type="PRINTS" id="PR00039">
    <property type="entry name" value="HTHLYSR"/>
</dbReference>
<proteinExistence type="inferred from homology"/>
<dbReference type="Pfam" id="PF00126">
    <property type="entry name" value="HTH_1"/>
    <property type="match status" value="1"/>
</dbReference>
<evidence type="ECO:0000259" key="5">
    <source>
        <dbReference type="PROSITE" id="PS50931"/>
    </source>
</evidence>
<dbReference type="CDD" id="cd05466">
    <property type="entry name" value="PBP2_LTTR_substrate"/>
    <property type="match status" value="1"/>
</dbReference>
<evidence type="ECO:0000256" key="2">
    <source>
        <dbReference type="ARBA" id="ARBA00023015"/>
    </source>
</evidence>
<dbReference type="PANTHER" id="PTHR30126">
    <property type="entry name" value="HTH-TYPE TRANSCRIPTIONAL REGULATOR"/>
    <property type="match status" value="1"/>
</dbReference>
<dbReference type="PROSITE" id="PS50931">
    <property type="entry name" value="HTH_LYSR"/>
    <property type="match status" value="1"/>
</dbReference>
<dbReference type="Gene3D" id="1.10.10.10">
    <property type="entry name" value="Winged helix-like DNA-binding domain superfamily/Winged helix DNA-binding domain"/>
    <property type="match status" value="1"/>
</dbReference>
<protein>
    <submittedName>
        <fullName evidence="6">Transcriptional regulator, LysR family</fullName>
    </submittedName>
</protein>
<dbReference type="EMBL" id="CP000542">
    <property type="protein sequence ID" value="ABM57810.1"/>
    <property type="molecule type" value="Genomic_DNA"/>
</dbReference>
<reference evidence="7" key="1">
    <citation type="submission" date="2006-12" db="EMBL/GenBank/DDBJ databases">
        <title>Complete sequence of chromosome 1 of Verminephrobacter eiseniae EF01-2.</title>
        <authorList>
            <person name="Copeland A."/>
            <person name="Lucas S."/>
            <person name="Lapidus A."/>
            <person name="Barry K."/>
            <person name="Detter J.C."/>
            <person name="Glavina del Rio T."/>
            <person name="Dalin E."/>
            <person name="Tice H."/>
            <person name="Pitluck S."/>
            <person name="Chertkov O."/>
            <person name="Brettin T."/>
            <person name="Bruce D."/>
            <person name="Han C."/>
            <person name="Tapia R."/>
            <person name="Gilna P."/>
            <person name="Schmutz J."/>
            <person name="Larimer F."/>
            <person name="Land M."/>
            <person name="Hauser L."/>
            <person name="Kyrpides N."/>
            <person name="Kim E."/>
            <person name="Stahl D."/>
            <person name="Richardson P."/>
        </authorList>
    </citation>
    <scope>NUCLEOTIDE SEQUENCE [LARGE SCALE GENOMIC DNA]</scope>
    <source>
        <strain evidence="7">EF01-2</strain>
    </source>
</reference>
<dbReference type="STRING" id="391735.Veis_2060"/>
<dbReference type="SUPFAM" id="SSF46785">
    <property type="entry name" value="Winged helix' DNA-binding domain"/>
    <property type="match status" value="1"/>
</dbReference>
<gene>
    <name evidence="6" type="ordered locus">Veis_2060</name>
</gene>
<comment type="similarity">
    <text evidence="1">Belongs to the LysR transcriptional regulatory family.</text>
</comment>
<name>A1WJK3_VEREI</name>
<evidence type="ECO:0000256" key="1">
    <source>
        <dbReference type="ARBA" id="ARBA00009437"/>
    </source>
</evidence>
<dbReference type="Pfam" id="PF03466">
    <property type="entry name" value="LysR_substrate"/>
    <property type="match status" value="1"/>
</dbReference>
<dbReference type="RefSeq" id="WP_011809816.1">
    <property type="nucleotide sequence ID" value="NC_008786.1"/>
</dbReference>
<dbReference type="InterPro" id="IPR036388">
    <property type="entry name" value="WH-like_DNA-bd_sf"/>
</dbReference>
<dbReference type="InterPro" id="IPR005119">
    <property type="entry name" value="LysR_subst-bd"/>
</dbReference>
<dbReference type="InterPro" id="IPR036390">
    <property type="entry name" value="WH_DNA-bd_sf"/>
</dbReference>
<keyword evidence="7" id="KW-1185">Reference proteome</keyword>